<evidence type="ECO:0000313" key="1">
    <source>
        <dbReference type="EMBL" id="ASR83229.1"/>
    </source>
</evidence>
<dbReference type="KEGG" id="vg:40086375"/>
<reference evidence="1 2" key="1">
    <citation type="submission" date="2017-05" db="EMBL/GenBank/DDBJ databases">
        <authorList>
            <person name="Abboud M."/>
            <person name="Acosta Y."/>
            <person name="Adams S."/>
            <person name="Aguirre J."/>
            <person name="Ahmadi O."/>
            <person name="Arena A."/>
            <person name="Bacatan J."/>
            <person name="Barua M."/>
            <person name="Basualdo M."/>
            <person name="Bidas A."/>
            <person name="Charles M."/>
            <person name="Crespo D."/>
            <person name="Dahduli S."/>
            <person name="Darwiche R."/>
            <person name="De V.F."/>
            <person name="Demetrio M."/>
            <person name="Doyles K."/>
            <person name="Elias T."/>
            <person name="Feghali T."/>
            <person name="Fleetwood D."/>
            <person name="Grant K."/>
            <person name="Grinberg M."/>
            <person name="Haddabeh W."/>
            <person name="Hamwi G."/>
            <person name="Hanf T."/>
            <person name="Hussain A."/>
            <person name="Jennis A."/>
            <person name="Kang K."/>
            <person name="Khalique A."/>
            <person name="Majkut N."/>
            <person name="Minto B."/>
            <person name="Monsen-Collar K."/>
            <person name="Mubarka N."/>
            <person name="Nasser G."/>
            <person name="Navarro C."/>
            <person name="Oleksy A."/>
            <person name="Patel N."/>
            <person name="Rana M."/>
            <person name="Sanchez D."/>
            <person name="Santrich A."/>
            <person name="Sarpong L."/>
            <person name="Sato-Balagot R."/>
            <person name="Singh R."/>
            <person name="Tiozon A."/>
            <person name="Tolentino-Uri K."/>
            <person name="Toyosi O."/>
            <person name="Vasquez K."/>
            <person name="Wright D."/>
            <person name="Zangeneh M."/>
            <person name="Stoner T.H."/>
            <person name="Garlena R.A."/>
            <person name="Russell D.A."/>
            <person name="Pope W.H."/>
            <person name="Jacobs-Sera D."/>
            <person name="Hatfull G.F."/>
        </authorList>
    </citation>
    <scope>NUCLEOTIDE SEQUENCE [LARGE SCALE GENOMIC DNA]</scope>
</reference>
<accession>A0A222ZFX2</accession>
<keyword evidence="2" id="KW-1185">Reference proteome</keyword>
<evidence type="ECO:0000313" key="2">
    <source>
        <dbReference type="Proteomes" id="UP000223767"/>
    </source>
</evidence>
<dbReference type="GeneID" id="40086375"/>
<dbReference type="OrthoDB" id="34145at10239"/>
<name>A0A222ZFX2_9CAUD</name>
<dbReference type="RefSeq" id="YP_009610279.1">
    <property type="nucleotide sequence ID" value="NC_042002.1"/>
</dbReference>
<sequence length="122" mass="12711">MNRVVALASLQFSRGGLVNSVPVGKHVHLVRMVANGGTPGPTLCGLDRFAKGSPGWGVGGGITGAGIEVLPCPGCEAVADRDYPAAPVWTSSFKGLFKRHGDAPWDVRHLPVVAVEKRETVA</sequence>
<dbReference type="Proteomes" id="UP000223767">
    <property type="component" value="Segment"/>
</dbReference>
<proteinExistence type="predicted"/>
<protein>
    <submittedName>
        <fullName evidence="1">Uncharacterized protein</fullName>
    </submittedName>
</protein>
<organism evidence="1 2">
    <name type="scientific">Arthrobacter phage Abidatro</name>
    <dbReference type="NCBI Taxonomy" id="2015853"/>
    <lineage>
        <taxon>Viruses</taxon>
        <taxon>Duplodnaviria</taxon>
        <taxon>Heunggongvirae</taxon>
        <taxon>Uroviricota</taxon>
        <taxon>Caudoviricetes</taxon>
        <taxon>Galaxyvirus</taxon>
        <taxon>Galaxyvirus abidatro</taxon>
    </lineage>
</organism>
<gene>
    <name evidence="1" type="primary">59</name>
    <name evidence="1" type="ORF">SEA_ABIDATRO_59</name>
</gene>
<dbReference type="EMBL" id="MF140397">
    <property type="protein sequence ID" value="ASR83229.1"/>
    <property type="molecule type" value="Genomic_DNA"/>
</dbReference>